<feature type="compositionally biased region" description="Acidic residues" evidence="10">
    <location>
        <begin position="1225"/>
        <end position="1235"/>
    </location>
</feature>
<evidence type="ECO:0000256" key="7">
    <source>
        <dbReference type="ARBA" id="ARBA00023242"/>
    </source>
</evidence>
<keyword evidence="8" id="KW-0469">Meiosis</keyword>
<evidence type="ECO:0000313" key="12">
    <source>
        <dbReference type="EMBL" id="CCD25742.1"/>
    </source>
</evidence>
<proteinExistence type="inferred from homology"/>
<evidence type="ECO:0000256" key="5">
    <source>
        <dbReference type="ARBA" id="ARBA00022880"/>
    </source>
</evidence>
<protein>
    <recommendedName>
        <fullName evidence="3">Topoisomerase 1-associated factor 1</fullName>
    </recommendedName>
</protein>
<keyword evidence="4" id="KW-0227">DNA damage</keyword>
<dbReference type="GO" id="GO:0000076">
    <property type="term" value="P:DNA replication checkpoint signaling"/>
    <property type="evidence" value="ECO:0007669"/>
    <property type="project" value="EnsemblFungi"/>
</dbReference>
<dbReference type="GO" id="GO:0007064">
    <property type="term" value="P:mitotic sister chromatid cohesion"/>
    <property type="evidence" value="ECO:0007669"/>
    <property type="project" value="EnsemblFungi"/>
</dbReference>
<dbReference type="GO" id="GO:0003677">
    <property type="term" value="F:DNA binding"/>
    <property type="evidence" value="ECO:0007669"/>
    <property type="project" value="TreeGrafter"/>
</dbReference>
<dbReference type="GO" id="GO:0051321">
    <property type="term" value="P:meiotic cell cycle"/>
    <property type="evidence" value="ECO:0007669"/>
    <property type="project" value="UniProtKB-KW"/>
</dbReference>
<dbReference type="HOGENOM" id="CLU_008440_0_0_1"/>
<keyword evidence="7" id="KW-0539">Nucleus</keyword>
<dbReference type="PANTHER" id="PTHR22940">
    <property type="entry name" value="TIMEOUT/TIMELESS-2"/>
    <property type="match status" value="1"/>
</dbReference>
<dbReference type="GeneID" id="11497080"/>
<dbReference type="GO" id="GO:0031297">
    <property type="term" value="P:replication fork processing"/>
    <property type="evidence" value="ECO:0007669"/>
    <property type="project" value="EnsemblFungi"/>
</dbReference>
<feature type="domain" description="Timeless N-terminal" evidence="11">
    <location>
        <begin position="33"/>
        <end position="364"/>
    </location>
</feature>
<dbReference type="EMBL" id="HE580272">
    <property type="protein sequence ID" value="CCD25742.1"/>
    <property type="molecule type" value="Genomic_DNA"/>
</dbReference>
<dbReference type="GO" id="GO:0005829">
    <property type="term" value="C:cytosol"/>
    <property type="evidence" value="ECO:0007669"/>
    <property type="project" value="EnsemblFungi"/>
</dbReference>
<comment type="similarity">
    <text evidence="2">Belongs to the timeless family.</text>
</comment>
<keyword evidence="9" id="KW-0131">Cell cycle</keyword>
<feature type="compositionally biased region" description="Basic and acidic residues" evidence="10">
    <location>
        <begin position="1244"/>
        <end position="1254"/>
    </location>
</feature>
<sequence>METNASTVLKARIALLATAIGGPDYASNIEPPPYKLGDDCLACLRDLKRWFKLVDDEQNRWDVAMAAAEYRILTDDLIPILIDWENKSSALTKLQNKNNDQTVMENIETTLGFRNKVYYDKVALSSLQLLVLMTWPLVLTDQSTSSQIAVYSELKKHQLIYKKEILTVDNGKVLKAAIRLALNVFKIDRLSRTPRDNMIIKLVLNFFRNVASIEPGNLTITVGRSLPRGINSIDTLPPNVTMDDISLNAVLNCFHRNKVYGLLLTLSSSLTTEFDQDFINIPLLEIMFFLTKDVPQQALFPVPSPKTRSTTKNKDRQENVTIPSHSSYTGFQLSDLLKKENEMKKNVIRNTSTRHSNFGALLSVQTPNGRISVSGTQGLLDDAKALDKIDRRKKWNKRRVTKYENNPGQGLPNSLLNSQGTSFYFQESTLKYFKKFINNFIGSAFNTLLHSITNYYTTEQDRVVTLEKVEYLLFFGWFLKYQVLRCKYDPTADITMVSGALRETSFILVLSFLRTAYEMKHFIVVHAGMIAFNELLVLVQNCKAKENDEDIEFIISKLFSNERIQLLSNLPKTAFKHTHQYMKSCVDITHTVLKTLEQYTSEDKALIIEGKSRRRRNISVTKEQIEQLIKEEGVDRDEAIDMLTPHFVEVEVNFERVQRSYINEQTIDTYMNFLQRYDELEPEYIKKVITFFHRVFIQAKEETMLFRLDLIVLFRDMLAPDGIDRTSRVRKHVQDFVDYYLNRLNKKLKSSPTWFIDILFPSIHDSEIGYFQRYGERKAKANASLFGVPPSVFKNIEDEHMLPPAVLKDMKYGILVSSLIDDDKTELLEKLIEHIKRAIDIFSSWLTVNINNGNETANPPNETFKLQEVSARNPLLSDKDFRALLQLIGYQIPMNHLEQCILPGTVEITALKESLELVKKYMNSPFETPNGLPSSSYLLRPRSKFHGDDAGESDGWVGNEEYDYNDRSIINDDEVIPDDNDYFKDLGNAENSIERSNHKGIAKSKRKPKSTARNTKKPIRRRGNRLPDHDIDDEDDEGTTHYKRSHQAISSKEYISDSDDDEDELMNPIFFENEMYLRWLLDKHNGQIPPEKNIRFAQFAAERMANNGETTSNFIELFDGPIPNLDALKSSEDGTATKQPDNTLKDLSAHVAFSLVENKSTCDTSSSTDDDAQTSTATSLQQNRASDDDEEEQEGENGDATGSDRVEHGGQITTTRLRKHHLDSDDGENEEDGENGGDTAGISSKHDDDTVKEREEEENNEEEGEMASSDSEVTPRKKRKQIFKLRPEQDPSEPDHPLVWPY</sequence>
<organism evidence="12 13">
    <name type="scientific">Naumovozyma dairenensis (strain ATCC 10597 / BCRC 20456 / CBS 421 / NBRC 0211 / NRRL Y-12639)</name>
    <name type="common">Saccharomyces dairenensis</name>
    <dbReference type="NCBI Taxonomy" id="1071378"/>
    <lineage>
        <taxon>Eukaryota</taxon>
        <taxon>Fungi</taxon>
        <taxon>Dikarya</taxon>
        <taxon>Ascomycota</taxon>
        <taxon>Saccharomycotina</taxon>
        <taxon>Saccharomycetes</taxon>
        <taxon>Saccharomycetales</taxon>
        <taxon>Saccharomycetaceae</taxon>
        <taxon>Naumovozyma</taxon>
    </lineage>
</organism>
<dbReference type="InterPro" id="IPR044998">
    <property type="entry name" value="Timeless"/>
</dbReference>
<dbReference type="RefSeq" id="XP_003670985.1">
    <property type="nucleotide sequence ID" value="XM_003670937.1"/>
</dbReference>
<keyword evidence="6" id="KW-0234">DNA repair</keyword>
<evidence type="ECO:0000259" key="11">
    <source>
        <dbReference type="Pfam" id="PF04821"/>
    </source>
</evidence>
<dbReference type="GO" id="GO:0043570">
    <property type="term" value="P:maintenance of DNA repeat elements"/>
    <property type="evidence" value="ECO:0007669"/>
    <property type="project" value="EnsemblFungi"/>
</dbReference>
<feature type="compositionally biased region" description="Acidic residues" evidence="10">
    <location>
        <begin position="1187"/>
        <end position="1197"/>
    </location>
</feature>
<evidence type="ECO:0000313" key="13">
    <source>
        <dbReference type="Proteomes" id="UP000000689"/>
    </source>
</evidence>
<name>G0WD81_NAUDC</name>
<evidence type="ECO:0000256" key="3">
    <source>
        <dbReference type="ARBA" id="ARBA00021529"/>
    </source>
</evidence>
<dbReference type="PANTHER" id="PTHR22940:SF4">
    <property type="entry name" value="PROTEIN TIMELESS HOMOLOG"/>
    <property type="match status" value="1"/>
</dbReference>
<feature type="region of interest" description="Disordered" evidence="10">
    <location>
        <begin position="980"/>
        <end position="1062"/>
    </location>
</feature>
<dbReference type="OrthoDB" id="310853at2759"/>
<evidence type="ECO:0000256" key="9">
    <source>
        <dbReference type="ARBA" id="ARBA00023306"/>
    </source>
</evidence>
<keyword evidence="13" id="KW-1185">Reference proteome</keyword>
<dbReference type="Proteomes" id="UP000000689">
    <property type="component" value="Chromosome 6"/>
</dbReference>
<accession>G0WD81</accession>
<comment type="subcellular location">
    <subcellularLocation>
        <location evidence="1">Nucleus</location>
    </subcellularLocation>
</comment>
<keyword evidence="5" id="KW-0236">DNA replication inhibitor</keyword>
<dbReference type="GO" id="GO:0043111">
    <property type="term" value="P:replication fork arrest"/>
    <property type="evidence" value="ECO:0007669"/>
    <property type="project" value="EnsemblFungi"/>
</dbReference>
<evidence type="ECO:0000256" key="1">
    <source>
        <dbReference type="ARBA" id="ARBA00004123"/>
    </source>
</evidence>
<dbReference type="OMA" id="VNHHRHT"/>
<feature type="compositionally biased region" description="Acidic residues" evidence="10">
    <location>
        <begin position="1255"/>
        <end position="1265"/>
    </location>
</feature>
<dbReference type="InterPro" id="IPR006906">
    <property type="entry name" value="Timeless_N"/>
</dbReference>
<dbReference type="GO" id="GO:0006281">
    <property type="term" value="P:DNA repair"/>
    <property type="evidence" value="ECO:0007669"/>
    <property type="project" value="UniProtKB-KW"/>
</dbReference>
<reference evidence="12 13" key="1">
    <citation type="journal article" date="2011" name="Proc. Natl. Acad. Sci. U.S.A.">
        <title>Evolutionary erosion of yeast sex chromosomes by mating-type switching accidents.</title>
        <authorList>
            <person name="Gordon J.L."/>
            <person name="Armisen D."/>
            <person name="Proux-Wera E."/>
            <person name="Oheigeartaigh S.S."/>
            <person name="Byrne K.P."/>
            <person name="Wolfe K.H."/>
        </authorList>
    </citation>
    <scope>NUCLEOTIDE SEQUENCE [LARGE SCALE GENOMIC DNA]</scope>
    <source>
        <strain evidence="13">ATCC 10597 / BCRC 20456 / CBS 421 / NBRC 0211 / NRRL Y-12639</strain>
    </source>
</reference>
<feature type="compositionally biased region" description="Basic and acidic residues" evidence="10">
    <location>
        <begin position="1285"/>
        <end position="1296"/>
    </location>
</feature>
<dbReference type="KEGG" id="ndi:NDAI_0F04240"/>
<feature type="region of interest" description="Disordered" evidence="10">
    <location>
        <begin position="1160"/>
        <end position="1302"/>
    </location>
</feature>
<evidence type="ECO:0000256" key="4">
    <source>
        <dbReference type="ARBA" id="ARBA00022763"/>
    </source>
</evidence>
<feature type="compositionally biased region" description="Basic residues" evidence="10">
    <location>
        <begin position="998"/>
        <end position="1024"/>
    </location>
</feature>
<dbReference type="Pfam" id="PF04821">
    <property type="entry name" value="TIMELESS"/>
    <property type="match status" value="1"/>
</dbReference>
<gene>
    <name evidence="12" type="primary">NDAI0F04240</name>
    <name evidence="12" type="ordered locus">NDAI_0F04240</name>
</gene>
<evidence type="ECO:0000256" key="10">
    <source>
        <dbReference type="SAM" id="MobiDB-lite"/>
    </source>
</evidence>
<dbReference type="eggNOG" id="KOG1974">
    <property type="taxonomic scope" value="Eukaryota"/>
</dbReference>
<dbReference type="STRING" id="1071378.G0WD81"/>
<evidence type="ECO:0000256" key="2">
    <source>
        <dbReference type="ARBA" id="ARBA00008174"/>
    </source>
</evidence>
<evidence type="ECO:0000256" key="8">
    <source>
        <dbReference type="ARBA" id="ARBA00023254"/>
    </source>
</evidence>
<feature type="region of interest" description="Disordered" evidence="10">
    <location>
        <begin position="302"/>
        <end position="326"/>
    </location>
</feature>
<dbReference type="GO" id="GO:0031298">
    <property type="term" value="C:replication fork protection complex"/>
    <property type="evidence" value="ECO:0007669"/>
    <property type="project" value="EnsemblFungi"/>
</dbReference>
<evidence type="ECO:0000256" key="6">
    <source>
        <dbReference type="ARBA" id="ARBA00023204"/>
    </source>
</evidence>
<feature type="compositionally biased region" description="Low complexity" evidence="10">
    <location>
        <begin position="1161"/>
        <end position="1179"/>
    </location>
</feature>